<evidence type="ECO:0000256" key="4">
    <source>
        <dbReference type="ARBA" id="ARBA00011956"/>
    </source>
</evidence>
<evidence type="ECO:0000259" key="10">
    <source>
        <dbReference type="Pfam" id="PF20511"/>
    </source>
</evidence>
<reference evidence="12 13" key="1">
    <citation type="submission" date="2019-01" db="EMBL/GenBank/DDBJ databases">
        <title>Nuclear Genome Assembly of the Microalgal Biofuel strain Nannochloropsis salina CCMP1776.</title>
        <authorList>
            <person name="Hovde B."/>
        </authorList>
    </citation>
    <scope>NUCLEOTIDE SEQUENCE [LARGE SCALE GENOMIC DNA]</scope>
    <source>
        <strain evidence="12 13">CCMP1776</strain>
    </source>
</reference>
<dbReference type="UniPathway" id="UPA00126">
    <property type="reaction ID" value="UER00423"/>
</dbReference>
<feature type="binding site" evidence="9">
    <location>
        <position position="131"/>
    </location>
    <ligand>
        <name>Zn(2+)</name>
        <dbReference type="ChEBI" id="CHEBI:29105"/>
    </ligand>
</feature>
<feature type="binding site" evidence="9">
    <location>
        <position position="106"/>
    </location>
    <ligand>
        <name>Zn(2+)</name>
        <dbReference type="ChEBI" id="CHEBI:29105"/>
    </ligand>
</feature>
<dbReference type="OrthoDB" id="6605218at2759"/>
<evidence type="ECO:0000256" key="1">
    <source>
        <dbReference type="ARBA" id="ARBA00000757"/>
    </source>
</evidence>
<dbReference type="PANTHER" id="PTHR10309:SF0">
    <property type="entry name" value="MANNOSE-6-PHOSPHATE ISOMERASE"/>
    <property type="match status" value="1"/>
</dbReference>
<dbReference type="GO" id="GO:0008270">
    <property type="term" value="F:zinc ion binding"/>
    <property type="evidence" value="ECO:0007669"/>
    <property type="project" value="InterPro"/>
</dbReference>
<protein>
    <recommendedName>
        <fullName evidence="4">mannose-6-phosphate isomerase</fullName>
        <ecNumber evidence="4">5.3.1.8</ecNumber>
    </recommendedName>
</protein>
<dbReference type="GO" id="GO:0009298">
    <property type="term" value="P:GDP-mannose biosynthetic process"/>
    <property type="evidence" value="ECO:0007669"/>
    <property type="project" value="UniProtKB-UniPathway"/>
</dbReference>
<dbReference type="Pfam" id="PF20512">
    <property type="entry name" value="PMI_typeI_hel"/>
    <property type="match status" value="1"/>
</dbReference>
<feature type="domain" description="Phosphomannose isomerase type I helical insertion" evidence="11">
    <location>
        <begin position="177"/>
        <end position="256"/>
    </location>
</feature>
<dbReference type="AlphaFoldDB" id="A0A4D9D7V0"/>
<sequence length="449" mass="48796">MLRLECAIQTYDWGKPGLESAVAQLKQEGDDHFEVQQDTRYAELWMGTHPSGPSTVIGPAGFKKIPLKDYLDAHPKATGSASVAGGDLPFMFKVLSIAKALSIQAHPDKCRAEALHATRPQVYKDANHKPEMAISLTPFEALCGFRPLAELLAHFSSFPEFKALVDDDLVTALAMVAKGSGKEVEAKEALRKVFSSYMEAPEERAMAELSALVARLERKQEIERDAGEAHDPLESLILRLEAHYPGDRGVLCPLFLNYVRMGPGRAFVMEANEPHAYLSGDILECMACSDNVVRVGLTPKYRDVPTLLEMLTCASGAMAVTEGEVLAKQEGQEHRLFSPGASIPEFEVETIKLEKTIGGCSAPFAWKGVDGPSLLVVLEGAGEAEEVRGSTGRLSVRWKTELSERALSLHKGQVFLVPANTGLALTSSRTSQRLYVALAHANFHGCPAV</sequence>
<dbReference type="GO" id="GO:0004476">
    <property type="term" value="F:mannose-6-phosphate isomerase activity"/>
    <property type="evidence" value="ECO:0007669"/>
    <property type="project" value="UniProtKB-EC"/>
</dbReference>
<evidence type="ECO:0000256" key="8">
    <source>
        <dbReference type="PIRSR" id="PIRSR001480-1"/>
    </source>
</evidence>
<evidence type="ECO:0000259" key="11">
    <source>
        <dbReference type="Pfam" id="PF20512"/>
    </source>
</evidence>
<dbReference type="PRINTS" id="PR00714">
    <property type="entry name" value="MAN6PISMRASE"/>
</dbReference>
<dbReference type="CDD" id="cd07011">
    <property type="entry name" value="cupin_PMI_type_I_N"/>
    <property type="match status" value="1"/>
</dbReference>
<evidence type="ECO:0000256" key="9">
    <source>
        <dbReference type="PIRSR" id="PIRSR001480-2"/>
    </source>
</evidence>
<dbReference type="EMBL" id="SDOX01000005">
    <property type="protein sequence ID" value="TFJ87791.1"/>
    <property type="molecule type" value="Genomic_DNA"/>
</dbReference>
<evidence type="ECO:0000256" key="5">
    <source>
        <dbReference type="ARBA" id="ARBA00022723"/>
    </source>
</evidence>
<name>A0A4D9D7V0_9STRA</name>
<dbReference type="Gene3D" id="1.10.441.10">
    <property type="entry name" value="Phosphomannose Isomerase, domain 2"/>
    <property type="match status" value="1"/>
</dbReference>
<dbReference type="InterPro" id="IPR018050">
    <property type="entry name" value="Pmannose_isomerase-type1_CS"/>
</dbReference>
<dbReference type="Pfam" id="PF20511">
    <property type="entry name" value="PMI_typeI_cat"/>
    <property type="match status" value="1"/>
</dbReference>
<dbReference type="EC" id="5.3.1.8" evidence="4"/>
<dbReference type="PIRSF" id="PIRSF001480">
    <property type="entry name" value="Mannose-6-phosphate_isomerase"/>
    <property type="match status" value="1"/>
</dbReference>
<evidence type="ECO:0000313" key="13">
    <source>
        <dbReference type="Proteomes" id="UP000355283"/>
    </source>
</evidence>
<feature type="binding site" evidence="9">
    <location>
        <position position="275"/>
    </location>
    <ligand>
        <name>Zn(2+)</name>
        <dbReference type="ChEBI" id="CHEBI:29105"/>
    </ligand>
</feature>
<evidence type="ECO:0000256" key="3">
    <source>
        <dbReference type="ARBA" id="ARBA00010772"/>
    </source>
</evidence>
<dbReference type="PANTHER" id="PTHR10309">
    <property type="entry name" value="MANNOSE-6-PHOSPHATE ISOMERASE"/>
    <property type="match status" value="1"/>
</dbReference>
<evidence type="ECO:0000313" key="12">
    <source>
        <dbReference type="EMBL" id="TFJ87791.1"/>
    </source>
</evidence>
<dbReference type="SUPFAM" id="SSF51182">
    <property type="entry name" value="RmlC-like cupins"/>
    <property type="match status" value="1"/>
</dbReference>
<dbReference type="InterPro" id="IPR016305">
    <property type="entry name" value="Mannose-6-P_Isomerase"/>
</dbReference>
<accession>A0A4D9D7V0</accession>
<dbReference type="GO" id="GO:0005829">
    <property type="term" value="C:cytosol"/>
    <property type="evidence" value="ECO:0007669"/>
    <property type="project" value="TreeGrafter"/>
</dbReference>
<keyword evidence="7" id="KW-0413">Isomerase</keyword>
<evidence type="ECO:0000256" key="6">
    <source>
        <dbReference type="ARBA" id="ARBA00022833"/>
    </source>
</evidence>
<dbReference type="Proteomes" id="UP000355283">
    <property type="component" value="Unassembled WGS sequence"/>
</dbReference>
<dbReference type="InterPro" id="IPR011051">
    <property type="entry name" value="RmlC_Cupin_sf"/>
</dbReference>
<keyword evidence="5 9" id="KW-0479">Metal-binding</keyword>
<dbReference type="PROSITE" id="PS00965">
    <property type="entry name" value="PMI_I_1"/>
    <property type="match status" value="1"/>
</dbReference>
<gene>
    <name evidence="12" type="ORF">NSK_001138</name>
</gene>
<feature type="binding site" evidence="9">
    <location>
        <position position="104"/>
    </location>
    <ligand>
        <name>Zn(2+)</name>
        <dbReference type="ChEBI" id="CHEBI:29105"/>
    </ligand>
</feature>
<evidence type="ECO:0000256" key="2">
    <source>
        <dbReference type="ARBA" id="ARBA00004666"/>
    </source>
</evidence>
<keyword evidence="13" id="KW-1185">Reference proteome</keyword>
<comment type="pathway">
    <text evidence="2">Nucleotide-sugar biosynthesis; GDP-alpha-D-mannose biosynthesis; alpha-D-mannose 1-phosphate from D-fructose 6-phosphate: step 1/2.</text>
</comment>
<organism evidence="12 13">
    <name type="scientific">Nannochloropsis salina CCMP1776</name>
    <dbReference type="NCBI Taxonomy" id="1027361"/>
    <lineage>
        <taxon>Eukaryota</taxon>
        <taxon>Sar</taxon>
        <taxon>Stramenopiles</taxon>
        <taxon>Ochrophyta</taxon>
        <taxon>Eustigmatophyceae</taxon>
        <taxon>Eustigmatales</taxon>
        <taxon>Monodopsidaceae</taxon>
        <taxon>Microchloropsis</taxon>
        <taxon>Microchloropsis salina</taxon>
    </lineage>
</organism>
<dbReference type="InterPro" id="IPR046457">
    <property type="entry name" value="PMI_typeI_cat"/>
</dbReference>
<comment type="cofactor">
    <cofactor evidence="9">
        <name>Zn(2+)</name>
        <dbReference type="ChEBI" id="CHEBI:29105"/>
    </cofactor>
    <text evidence="9">Binds 1 zinc ion per subunit.</text>
</comment>
<feature type="active site" evidence="8">
    <location>
        <position position="294"/>
    </location>
</feature>
<comment type="catalytic activity">
    <reaction evidence="1">
        <text>D-mannose 6-phosphate = D-fructose 6-phosphate</text>
        <dbReference type="Rhea" id="RHEA:12356"/>
        <dbReference type="ChEBI" id="CHEBI:58735"/>
        <dbReference type="ChEBI" id="CHEBI:61527"/>
        <dbReference type="EC" id="5.3.1.8"/>
    </reaction>
</comment>
<dbReference type="InterPro" id="IPR001250">
    <property type="entry name" value="Man6P_Isoase-1"/>
</dbReference>
<dbReference type="GO" id="GO:0005975">
    <property type="term" value="P:carbohydrate metabolic process"/>
    <property type="evidence" value="ECO:0007669"/>
    <property type="project" value="InterPro"/>
</dbReference>
<proteinExistence type="inferred from homology"/>
<dbReference type="InterPro" id="IPR014710">
    <property type="entry name" value="RmlC-like_jellyroll"/>
</dbReference>
<comment type="similarity">
    <text evidence="3">Belongs to the mannose-6-phosphate isomerase type 1 family.</text>
</comment>
<keyword evidence="6 9" id="KW-0862">Zinc</keyword>
<dbReference type="NCBIfam" id="TIGR00218">
    <property type="entry name" value="manA"/>
    <property type="match status" value="1"/>
</dbReference>
<dbReference type="Gene3D" id="2.60.120.10">
    <property type="entry name" value="Jelly Rolls"/>
    <property type="match status" value="2"/>
</dbReference>
<feature type="domain" description="Phosphomannose isomerase type I catalytic" evidence="10">
    <location>
        <begin position="1"/>
        <end position="148"/>
    </location>
</feature>
<comment type="caution">
    <text evidence="12">The sequence shown here is derived from an EMBL/GenBank/DDBJ whole genome shotgun (WGS) entry which is preliminary data.</text>
</comment>
<dbReference type="InterPro" id="IPR046458">
    <property type="entry name" value="PMI_typeI_hel"/>
</dbReference>
<evidence type="ECO:0000256" key="7">
    <source>
        <dbReference type="ARBA" id="ARBA00023235"/>
    </source>
</evidence>